<dbReference type="GO" id="GO:0031207">
    <property type="term" value="C:Sec62/Sec63 complex"/>
    <property type="evidence" value="ECO:0007669"/>
    <property type="project" value="TreeGrafter"/>
</dbReference>
<keyword evidence="4" id="KW-0256">Endoplasmic reticulum</keyword>
<dbReference type="InterPro" id="IPR035892">
    <property type="entry name" value="C2_domain_sf"/>
</dbReference>
<evidence type="ECO:0000313" key="12">
    <source>
        <dbReference type="EMBL" id="PWN39598.1"/>
    </source>
</evidence>
<name>A0A316VRC4_9BASI</name>
<keyword evidence="8" id="KW-0143">Chaperone</keyword>
<dbReference type="InterPro" id="IPR036869">
    <property type="entry name" value="J_dom_sf"/>
</dbReference>
<dbReference type="RefSeq" id="XP_025366758.1">
    <property type="nucleotide sequence ID" value="XM_025512061.1"/>
</dbReference>
<dbReference type="OrthoDB" id="1734229at2759"/>
<evidence type="ECO:0000256" key="1">
    <source>
        <dbReference type="ARBA" id="ARBA00004477"/>
    </source>
</evidence>
<dbReference type="SMART" id="SM00271">
    <property type="entry name" value="DnaJ"/>
    <property type="match status" value="1"/>
</dbReference>
<evidence type="ECO:0000256" key="7">
    <source>
        <dbReference type="ARBA" id="ARBA00023136"/>
    </source>
</evidence>
<dbReference type="STRING" id="1522189.A0A316VRC4"/>
<keyword evidence="6 10" id="KW-1133">Transmembrane helix</keyword>
<dbReference type="Gene3D" id="2.60.40.150">
    <property type="entry name" value="C2 domain"/>
    <property type="match status" value="1"/>
</dbReference>
<dbReference type="GO" id="GO:0003723">
    <property type="term" value="F:RNA binding"/>
    <property type="evidence" value="ECO:0007669"/>
    <property type="project" value="TreeGrafter"/>
</dbReference>
<dbReference type="Pfam" id="PF02889">
    <property type="entry name" value="Sec63"/>
    <property type="match status" value="1"/>
</dbReference>
<dbReference type="GO" id="GO:0008320">
    <property type="term" value="F:protein transmembrane transporter activity"/>
    <property type="evidence" value="ECO:0007669"/>
    <property type="project" value="TreeGrafter"/>
</dbReference>
<dbReference type="Proteomes" id="UP000245783">
    <property type="component" value="Unassembled WGS sequence"/>
</dbReference>
<reference evidence="12 13" key="1">
    <citation type="journal article" date="2018" name="Mol. Biol. Evol.">
        <title>Broad Genomic Sampling Reveals a Smut Pathogenic Ancestry of the Fungal Clade Ustilaginomycotina.</title>
        <authorList>
            <person name="Kijpornyongpan T."/>
            <person name="Mondo S.J."/>
            <person name="Barry K."/>
            <person name="Sandor L."/>
            <person name="Lee J."/>
            <person name="Lipzen A."/>
            <person name="Pangilinan J."/>
            <person name="LaButti K."/>
            <person name="Hainaut M."/>
            <person name="Henrissat B."/>
            <person name="Grigoriev I.V."/>
            <person name="Spatafora J.W."/>
            <person name="Aime M.C."/>
        </authorList>
    </citation>
    <scope>NUCLEOTIDE SEQUENCE [LARGE SCALE GENOMIC DNA]</scope>
    <source>
        <strain evidence="12 13">MCA 4658</strain>
    </source>
</reference>
<comment type="subcellular location">
    <subcellularLocation>
        <location evidence="1">Endoplasmic reticulum membrane</location>
        <topology evidence="1">Multi-pass membrane protein</topology>
    </subcellularLocation>
</comment>
<dbReference type="SUPFAM" id="SSF158702">
    <property type="entry name" value="Sec63 N-terminal domain-like"/>
    <property type="match status" value="1"/>
</dbReference>
<dbReference type="FunCoup" id="A0A316VRC4">
    <property type="interactions" value="514"/>
</dbReference>
<organism evidence="12 13">
    <name type="scientific">Ceraceosorus guamensis</name>
    <dbReference type="NCBI Taxonomy" id="1522189"/>
    <lineage>
        <taxon>Eukaryota</taxon>
        <taxon>Fungi</taxon>
        <taxon>Dikarya</taxon>
        <taxon>Basidiomycota</taxon>
        <taxon>Ustilaginomycotina</taxon>
        <taxon>Exobasidiomycetes</taxon>
        <taxon>Ceraceosorales</taxon>
        <taxon>Ceraceosoraceae</taxon>
        <taxon>Ceraceosorus</taxon>
    </lineage>
</organism>
<evidence type="ECO:0000313" key="13">
    <source>
        <dbReference type="Proteomes" id="UP000245783"/>
    </source>
</evidence>
<evidence type="ECO:0000256" key="9">
    <source>
        <dbReference type="SAM" id="MobiDB-lite"/>
    </source>
</evidence>
<feature type="transmembrane region" description="Helical" evidence="10">
    <location>
        <begin position="15"/>
        <end position="35"/>
    </location>
</feature>
<proteinExistence type="predicted"/>
<dbReference type="PRINTS" id="PR00625">
    <property type="entry name" value="JDOMAIN"/>
</dbReference>
<dbReference type="InterPro" id="IPR004179">
    <property type="entry name" value="Sec63-dom"/>
</dbReference>
<dbReference type="GO" id="GO:0006620">
    <property type="term" value="P:post-translational protein targeting to endoplasmic reticulum membrane"/>
    <property type="evidence" value="ECO:0007669"/>
    <property type="project" value="TreeGrafter"/>
</dbReference>
<accession>A0A316VRC4</accession>
<gene>
    <name evidence="12" type="ORF">IE81DRAFT_294609</name>
</gene>
<dbReference type="PANTHER" id="PTHR24075:SF0">
    <property type="entry name" value="TRANSLOCATION PROTEIN SEC63 HOMOLOG"/>
    <property type="match status" value="1"/>
</dbReference>
<keyword evidence="5" id="KW-0653">Protein transport</keyword>
<dbReference type="PANTHER" id="PTHR24075">
    <property type="entry name" value="SEC63 DOMAIN-CONTAINING"/>
    <property type="match status" value="1"/>
</dbReference>
<feature type="compositionally biased region" description="Basic and acidic residues" evidence="9">
    <location>
        <begin position="522"/>
        <end position="540"/>
    </location>
</feature>
<evidence type="ECO:0000256" key="3">
    <source>
        <dbReference type="ARBA" id="ARBA00022692"/>
    </source>
</evidence>
<feature type="domain" description="J" evidence="11">
    <location>
        <begin position="105"/>
        <end position="175"/>
    </location>
</feature>
<dbReference type="FunFam" id="1.10.287.110:FF:000039">
    <property type="entry name" value="Protein translocation complex component (Npl1)"/>
    <property type="match status" value="1"/>
</dbReference>
<dbReference type="PROSITE" id="PS50076">
    <property type="entry name" value="DNAJ_2"/>
    <property type="match status" value="1"/>
</dbReference>
<keyword evidence="3 10" id="KW-0812">Transmembrane</keyword>
<dbReference type="GO" id="GO:0006614">
    <property type="term" value="P:SRP-dependent cotranslational protein targeting to membrane"/>
    <property type="evidence" value="ECO:0007669"/>
    <property type="project" value="TreeGrafter"/>
</dbReference>
<dbReference type="EMBL" id="KZ819456">
    <property type="protein sequence ID" value="PWN39598.1"/>
    <property type="molecule type" value="Genomic_DNA"/>
</dbReference>
<keyword evidence="7 10" id="KW-0472">Membrane</keyword>
<evidence type="ECO:0000256" key="4">
    <source>
        <dbReference type="ARBA" id="ARBA00022824"/>
    </source>
</evidence>
<evidence type="ECO:0000256" key="10">
    <source>
        <dbReference type="SAM" id="Phobius"/>
    </source>
</evidence>
<evidence type="ECO:0000259" key="11">
    <source>
        <dbReference type="PROSITE" id="PS50076"/>
    </source>
</evidence>
<feature type="region of interest" description="Disordered" evidence="9">
    <location>
        <begin position="641"/>
        <end position="700"/>
    </location>
</feature>
<feature type="compositionally biased region" description="Basic and acidic residues" evidence="9">
    <location>
        <begin position="657"/>
        <end position="666"/>
    </location>
</feature>
<dbReference type="GeneID" id="37033931"/>
<keyword evidence="13" id="KW-1185">Reference proteome</keyword>
<dbReference type="InterPro" id="IPR014756">
    <property type="entry name" value="Ig_E-set"/>
</dbReference>
<dbReference type="InterPro" id="IPR001623">
    <property type="entry name" value="DnaJ_domain"/>
</dbReference>
<dbReference type="AlphaFoldDB" id="A0A316VRC4"/>
<dbReference type="CDD" id="cd06257">
    <property type="entry name" value="DnaJ"/>
    <property type="match status" value="1"/>
</dbReference>
<feature type="region of interest" description="Disordered" evidence="9">
    <location>
        <begin position="490"/>
        <end position="543"/>
    </location>
</feature>
<sequence>MSSNNYKYDEEGGQFLTFVLTFLLLVLVPLTYSLLASRTSKAGKQGWWDARGQKIDAIRRFRRRTLTNPKISKRFIFITIGWAAVAYLVQRIANASSNSSHAVYDPFNILGIATGATEKEIKKHYKKLSIKFHPDKLVLGPNQTKEEADEHFISITKAYKALTDETIRKNFELYGHPDGRQEMSMGIALPTWVVEAQNNVWVLGAYGLVFGLLLPYLVARWWYGSRARTKDGIINHTAQNFFQHLREDTPPARVLALIAISEEFVDPKLEKRGKDVNEAELARVEKQVRSELEAFGSRWGLIEEFRTQSIRKTLVLLYAYLLRVPINNSTLDKQRYVVGAQAERLLNGMLAITLAHSWSDLTLLLMDMHQCFVQAVPPATDFRAAAELMQLPNVSWSAARTLVKKSKLGEQGLQGFWKMEDAQRRKLLGVGKEGISEAQYDETLKVAGEWPRVELVDAFFKVNGEKLVTAGAIVQYVVKLRTVPFKKDPTTLREGARSSVEQAHRDEDSSVRPSNEDDDEVSLDHLIGRTEGKSGSREGKQAVGVARAPHFLEERKPHWWVLITDNKQSRVIVQPTKVTDVGPDKIRTYSVQFQAPPQPGLYTFDAVLKSDCFLGSDAKLPVKLQVEDPSVLEDDIREDEISDPDEDTLAGQMAIMRGEKVKSKSYDEDEEEEEEGESGTEEEGAQGKSEEEDESESDWD</sequence>
<feature type="compositionally biased region" description="Basic and acidic residues" evidence="9">
    <location>
        <begin position="490"/>
        <end position="510"/>
    </location>
</feature>
<feature type="transmembrane region" description="Helical" evidence="10">
    <location>
        <begin position="200"/>
        <end position="223"/>
    </location>
</feature>
<keyword evidence="2" id="KW-0813">Transport</keyword>
<feature type="compositionally biased region" description="Acidic residues" evidence="9">
    <location>
        <begin position="667"/>
        <end position="700"/>
    </location>
</feature>
<evidence type="ECO:0000256" key="6">
    <source>
        <dbReference type="ARBA" id="ARBA00022989"/>
    </source>
</evidence>
<protein>
    <recommendedName>
        <fullName evidence="11">J domain-containing protein</fullName>
    </recommendedName>
</protein>
<evidence type="ECO:0000256" key="2">
    <source>
        <dbReference type="ARBA" id="ARBA00022448"/>
    </source>
</evidence>
<dbReference type="SUPFAM" id="SSF81296">
    <property type="entry name" value="E set domains"/>
    <property type="match status" value="1"/>
</dbReference>
<dbReference type="InParanoid" id="A0A316VRC4"/>
<dbReference type="SUPFAM" id="SSF46565">
    <property type="entry name" value="Chaperone J-domain"/>
    <property type="match status" value="1"/>
</dbReference>
<dbReference type="Gene3D" id="1.10.287.110">
    <property type="entry name" value="DnaJ domain"/>
    <property type="match status" value="1"/>
</dbReference>
<evidence type="ECO:0000256" key="8">
    <source>
        <dbReference type="ARBA" id="ARBA00023186"/>
    </source>
</evidence>
<evidence type="ECO:0000256" key="5">
    <source>
        <dbReference type="ARBA" id="ARBA00022927"/>
    </source>
</evidence>
<dbReference type="Gene3D" id="1.10.3380.10">
    <property type="entry name" value="Sec63 N-terminal domain-like domain"/>
    <property type="match status" value="1"/>
</dbReference>
<dbReference type="SMART" id="SM00973">
    <property type="entry name" value="Sec63"/>
    <property type="match status" value="1"/>
</dbReference>
<dbReference type="Pfam" id="PF00226">
    <property type="entry name" value="DnaJ"/>
    <property type="match status" value="1"/>
</dbReference>